<evidence type="ECO:0000313" key="1">
    <source>
        <dbReference type="EMBL" id="EIM75642.1"/>
    </source>
</evidence>
<dbReference type="RefSeq" id="WP_007008057.1">
    <property type="nucleotide sequence ID" value="NZ_AJXZ01000018.1"/>
</dbReference>
<gene>
    <name evidence="1" type="ORF">A33O_07850</name>
</gene>
<protein>
    <submittedName>
        <fullName evidence="1">Uncharacterized protein</fullName>
    </submittedName>
</protein>
<dbReference type="Proteomes" id="UP000004622">
    <property type="component" value="Unassembled WGS sequence"/>
</dbReference>
<organism evidence="1 2">
    <name type="scientific">Nitratireductor aquibiodomus RA22</name>
    <dbReference type="NCBI Taxonomy" id="1189611"/>
    <lineage>
        <taxon>Bacteria</taxon>
        <taxon>Pseudomonadati</taxon>
        <taxon>Pseudomonadota</taxon>
        <taxon>Alphaproteobacteria</taxon>
        <taxon>Hyphomicrobiales</taxon>
        <taxon>Phyllobacteriaceae</taxon>
        <taxon>Nitratireductor</taxon>
    </lineage>
</organism>
<dbReference type="PATRIC" id="fig|1189611.3.peg.1601"/>
<sequence>MRKVIGIVIAACAVAVVVAAAMVYFGGDRQETYYTETFLDGFGELSDGERPARANADLFGLLSELWPGSSLAESAPLSTQVQDYLKEEGGPSASIFIQKTVGGALVEMVADGFADDSVAGSRFRAVLVEEDGLWRVERMGVQQRCYRSLMPDRWTTSRCP</sequence>
<accession>I5C1E0</accession>
<dbReference type="OrthoDB" id="8550003at2"/>
<name>I5C1E0_9HYPH</name>
<evidence type="ECO:0000313" key="2">
    <source>
        <dbReference type="Proteomes" id="UP000004622"/>
    </source>
</evidence>
<comment type="caution">
    <text evidence="1">The sequence shown here is derived from an EMBL/GenBank/DDBJ whole genome shotgun (WGS) entry which is preliminary data.</text>
</comment>
<reference evidence="1 2" key="1">
    <citation type="journal article" date="2012" name="J. Bacteriol.">
        <title>Genome Sequence of Nitratireductor aquibiodomus Strain RA22.</title>
        <authorList>
            <person name="Singh A."/>
            <person name="Jangir P.K."/>
            <person name="Kumari C."/>
            <person name="Sharma R."/>
        </authorList>
    </citation>
    <scope>NUCLEOTIDE SEQUENCE [LARGE SCALE GENOMIC DNA]</scope>
    <source>
        <strain evidence="1 2">RA22</strain>
    </source>
</reference>
<dbReference type="AlphaFoldDB" id="I5C1E0"/>
<dbReference type="EMBL" id="AJXZ01000018">
    <property type="protein sequence ID" value="EIM75642.1"/>
    <property type="molecule type" value="Genomic_DNA"/>
</dbReference>
<proteinExistence type="predicted"/>